<evidence type="ECO:0000313" key="1">
    <source>
        <dbReference type="EMBL" id="KMQ85125.1"/>
    </source>
</evidence>
<proteinExistence type="predicted"/>
<accession>A0A0J7MXI7</accession>
<comment type="caution">
    <text evidence="1">The sequence shown here is derived from an EMBL/GenBank/DDBJ whole genome shotgun (WGS) entry which is preliminary data.</text>
</comment>
<organism evidence="1 2">
    <name type="scientific">Lasius niger</name>
    <name type="common">Black garden ant</name>
    <dbReference type="NCBI Taxonomy" id="67767"/>
    <lineage>
        <taxon>Eukaryota</taxon>
        <taxon>Metazoa</taxon>
        <taxon>Ecdysozoa</taxon>
        <taxon>Arthropoda</taxon>
        <taxon>Hexapoda</taxon>
        <taxon>Insecta</taxon>
        <taxon>Pterygota</taxon>
        <taxon>Neoptera</taxon>
        <taxon>Endopterygota</taxon>
        <taxon>Hymenoptera</taxon>
        <taxon>Apocrita</taxon>
        <taxon>Aculeata</taxon>
        <taxon>Formicoidea</taxon>
        <taxon>Formicidae</taxon>
        <taxon>Formicinae</taxon>
        <taxon>Lasius</taxon>
        <taxon>Lasius</taxon>
    </lineage>
</organism>
<evidence type="ECO:0000313" key="2">
    <source>
        <dbReference type="Proteomes" id="UP000036403"/>
    </source>
</evidence>
<gene>
    <name evidence="1" type="ORF">RF55_16504</name>
</gene>
<dbReference type="AlphaFoldDB" id="A0A0J7MXI7"/>
<keyword evidence="2" id="KW-1185">Reference proteome</keyword>
<dbReference type="OrthoDB" id="7696245at2759"/>
<name>A0A0J7MXI7_LASNI</name>
<reference evidence="1 2" key="1">
    <citation type="submission" date="2015-04" db="EMBL/GenBank/DDBJ databases">
        <title>Lasius niger genome sequencing.</title>
        <authorList>
            <person name="Konorov E.A."/>
            <person name="Nikitin M.A."/>
            <person name="Kirill M.V."/>
            <person name="Chang P."/>
        </authorList>
    </citation>
    <scope>NUCLEOTIDE SEQUENCE [LARGE SCALE GENOMIC DNA]</scope>
    <source>
        <tissue evidence="1">Whole</tissue>
    </source>
</reference>
<dbReference type="EMBL" id="LBMM01014587">
    <property type="protein sequence ID" value="KMQ85125.1"/>
    <property type="molecule type" value="Genomic_DNA"/>
</dbReference>
<dbReference type="PaxDb" id="67767-A0A0J7MXI7"/>
<sequence length="93" mass="10685">MMGEELENQRQLAIESGESLPELQLLFTLKPGMDRRRYNEVAAIFSTTADGEIPESYVIIRNKNTKTLQKVSSMDPNVEPWIYPLFYPYGTRG</sequence>
<dbReference type="Proteomes" id="UP000036403">
    <property type="component" value="Unassembled WGS sequence"/>
</dbReference>
<protein>
    <submittedName>
        <fullName evidence="1">Uncharacterized protein</fullName>
    </submittedName>
</protein>